<dbReference type="AlphaFoldDB" id="A0A6N0NSA9"/>
<evidence type="ECO:0000313" key="4">
    <source>
        <dbReference type="Proteomes" id="UP000509301"/>
    </source>
</evidence>
<reference evidence="3 4" key="1">
    <citation type="submission" date="2020-02" db="EMBL/GenBank/DDBJ databases">
        <title>Comparative genome analysis reveals the metabolism and evolution of the thermophilic archaeal genus Metallosphaera.</title>
        <authorList>
            <person name="Jiang C."/>
        </authorList>
    </citation>
    <scope>NUCLEOTIDE SEQUENCE [LARGE SCALE GENOMIC DNA]</scope>
    <source>
        <strain evidence="3 4">Ric-A</strain>
    </source>
</reference>
<accession>A0A6N0NSA9</accession>
<dbReference type="Pfam" id="PF04457">
    <property type="entry name" value="MJ1316"/>
    <property type="match status" value="1"/>
</dbReference>
<gene>
    <name evidence="3" type="ORF">GWK48_03540</name>
</gene>
<dbReference type="InterPro" id="IPR007547">
    <property type="entry name" value="UPF0248"/>
</dbReference>
<dbReference type="InterPro" id="IPR040459">
    <property type="entry name" value="MJ1316"/>
</dbReference>
<evidence type="ECO:0000259" key="2">
    <source>
        <dbReference type="Pfam" id="PF04457"/>
    </source>
</evidence>
<comment type="similarity">
    <text evidence="1">Belongs to the UPF0248 family.</text>
</comment>
<proteinExistence type="inferred from homology"/>
<dbReference type="Proteomes" id="UP000509301">
    <property type="component" value="Chromosome"/>
</dbReference>
<dbReference type="OrthoDB" id="14794at2157"/>
<keyword evidence="4" id="KW-1185">Reference proteome</keyword>
<dbReference type="KEGG" id="mten:GWK48_03540"/>
<sequence>MIRDAINRVIWSGEDLKSFTIVVRDRVKVVAEIPFTDLEAVDRHYLYLKDGNVIPLHRVLEIRRNDETLWHRYSKKTT</sequence>
<dbReference type="EMBL" id="CP049074">
    <property type="protein sequence ID" value="QKQ99591.1"/>
    <property type="molecule type" value="Genomic_DNA"/>
</dbReference>
<dbReference type="GeneID" id="55640991"/>
<feature type="domain" description="MJ1316 RNA cyclic group end recognition" evidence="2">
    <location>
        <begin position="2"/>
        <end position="72"/>
    </location>
</feature>
<organism evidence="3 4">
    <name type="scientific">Metallosphaera tengchongensis</name>
    <dbReference type="NCBI Taxonomy" id="1532350"/>
    <lineage>
        <taxon>Archaea</taxon>
        <taxon>Thermoproteota</taxon>
        <taxon>Thermoprotei</taxon>
        <taxon>Sulfolobales</taxon>
        <taxon>Sulfolobaceae</taxon>
        <taxon>Metallosphaera</taxon>
    </lineage>
</organism>
<dbReference type="RefSeq" id="WP_174629667.1">
    <property type="nucleotide sequence ID" value="NZ_CP049074.1"/>
</dbReference>
<evidence type="ECO:0000256" key="1">
    <source>
        <dbReference type="HAMAP-Rule" id="MF_01245"/>
    </source>
</evidence>
<dbReference type="HAMAP" id="MF_01245">
    <property type="entry name" value="UPF0248"/>
    <property type="match status" value="1"/>
</dbReference>
<evidence type="ECO:0000313" key="3">
    <source>
        <dbReference type="EMBL" id="QKQ99591.1"/>
    </source>
</evidence>
<name>A0A6N0NSA9_9CREN</name>
<protein>
    <recommendedName>
        <fullName evidence="1">UPF0248 protein GWK48_03540</fullName>
    </recommendedName>
</protein>